<name>A0AA88CZ33_FICCA</name>
<dbReference type="Proteomes" id="UP001187192">
    <property type="component" value="Unassembled WGS sequence"/>
</dbReference>
<dbReference type="AlphaFoldDB" id="A0AA88CZ33"/>
<evidence type="ECO:0000313" key="1">
    <source>
        <dbReference type="EMBL" id="GMN36191.1"/>
    </source>
</evidence>
<gene>
    <name evidence="1" type="ORF">TIFTF001_005805</name>
</gene>
<evidence type="ECO:0000313" key="2">
    <source>
        <dbReference type="Proteomes" id="UP001187192"/>
    </source>
</evidence>
<keyword evidence="2" id="KW-1185">Reference proteome</keyword>
<organism evidence="1 2">
    <name type="scientific">Ficus carica</name>
    <name type="common">Common fig</name>
    <dbReference type="NCBI Taxonomy" id="3494"/>
    <lineage>
        <taxon>Eukaryota</taxon>
        <taxon>Viridiplantae</taxon>
        <taxon>Streptophyta</taxon>
        <taxon>Embryophyta</taxon>
        <taxon>Tracheophyta</taxon>
        <taxon>Spermatophyta</taxon>
        <taxon>Magnoliopsida</taxon>
        <taxon>eudicotyledons</taxon>
        <taxon>Gunneridae</taxon>
        <taxon>Pentapetalae</taxon>
        <taxon>rosids</taxon>
        <taxon>fabids</taxon>
        <taxon>Rosales</taxon>
        <taxon>Moraceae</taxon>
        <taxon>Ficeae</taxon>
        <taxon>Ficus</taxon>
    </lineage>
</organism>
<proteinExistence type="predicted"/>
<reference evidence="1" key="1">
    <citation type="submission" date="2023-07" db="EMBL/GenBank/DDBJ databases">
        <title>draft genome sequence of fig (Ficus carica).</title>
        <authorList>
            <person name="Takahashi T."/>
            <person name="Nishimura K."/>
        </authorList>
    </citation>
    <scope>NUCLEOTIDE SEQUENCE</scope>
</reference>
<accession>A0AA88CZ33</accession>
<dbReference type="Gramene" id="FCD_00006560-RA">
    <property type="protein sequence ID" value="FCD_00006560-RA:cds"/>
    <property type="gene ID" value="FCD_00006560"/>
</dbReference>
<dbReference type="EMBL" id="BTGU01000006">
    <property type="protein sequence ID" value="GMN36191.1"/>
    <property type="molecule type" value="Genomic_DNA"/>
</dbReference>
<sequence>MAAVLAFGLAGIHLKKLGSFTYQEICMARGMKDDLKKLHQTTLLLKDKLLDAAKQQER</sequence>
<comment type="caution">
    <text evidence="1">The sequence shown here is derived from an EMBL/GenBank/DDBJ whole genome shotgun (WGS) entry which is preliminary data.</text>
</comment>
<protein>
    <submittedName>
        <fullName evidence="1">Uncharacterized protein</fullName>
    </submittedName>
</protein>